<evidence type="ECO:0000256" key="1">
    <source>
        <dbReference type="SAM" id="MobiDB-lite"/>
    </source>
</evidence>
<reference evidence="2 3" key="1">
    <citation type="journal article" date="2014" name="Appl. Environ. Microbiol.">
        <title>Insights into the Microbial Degradation of Rubber and Gutta-Percha by Analysis of the Complete Genome of Nocardia nova SH22a.</title>
        <authorList>
            <person name="Luo Q."/>
            <person name="Hiessl S."/>
            <person name="Poehlein A."/>
            <person name="Daniel R."/>
            <person name="Steinbuchel A."/>
        </authorList>
    </citation>
    <scope>NUCLEOTIDE SEQUENCE [LARGE SCALE GENOMIC DNA]</scope>
    <source>
        <strain evidence="2">SH22a</strain>
    </source>
</reference>
<name>W5TSP3_9NOCA</name>
<dbReference type="HOGENOM" id="CLU_741531_0_0_11"/>
<dbReference type="EMBL" id="CP006850">
    <property type="protein sequence ID" value="AHH22337.1"/>
    <property type="molecule type" value="Genomic_DNA"/>
</dbReference>
<keyword evidence="3" id="KW-1185">Reference proteome</keyword>
<evidence type="ECO:0000313" key="3">
    <source>
        <dbReference type="Proteomes" id="UP000019150"/>
    </source>
</evidence>
<dbReference type="PATRIC" id="fig|1415166.3.peg.7781"/>
<dbReference type="STRING" id="1415166.NONO_c75820"/>
<dbReference type="eggNOG" id="ENOG5032AS6">
    <property type="taxonomic scope" value="Bacteria"/>
</dbReference>
<dbReference type="RefSeq" id="WP_025353603.1">
    <property type="nucleotide sequence ID" value="NZ_CP006850.1"/>
</dbReference>
<sequence>MAQSYPIVAHRTLDPVQRRLLFKRSREAGEMPRASAHEVLVYRVGGQFVVDKDVRRLSDDQVVQATHVSVVDVSVDVPVLVELTLPAAEAGDFTLHATFACTVTDPAIVVGNGRQDTATFLATYLRGVPQIFEIGQRYRIDEVAEMRRELSAWVTSCVVTDPPIESGMRIRLASAHVLDPQQYRDYQDRRREELFAHSLTRLKDDHIAELDESHQTTRHRSGLREQGYDHEIAARAAQHDSILRKHRVAEHLSITQQTFDAIGSNPELASLYAQTVGEESSTQYASYLRERARQDAEYRSVERIEAVRRQTELLRHFLDNNGADFIDPAKLELLAGNMIDDYTRTLGRAGADDHRESLESGHRPVRKADSDAD</sequence>
<dbReference type="KEGG" id="nno:NONO_c75820"/>
<accession>W5TSP3</accession>
<dbReference type="AlphaFoldDB" id="W5TSP3"/>
<dbReference type="OrthoDB" id="4132762at2"/>
<proteinExistence type="predicted"/>
<evidence type="ECO:0000313" key="2">
    <source>
        <dbReference type="EMBL" id="AHH22337.1"/>
    </source>
</evidence>
<protein>
    <submittedName>
        <fullName evidence="2">Uncharacterized protein</fullName>
    </submittedName>
</protein>
<feature type="region of interest" description="Disordered" evidence="1">
    <location>
        <begin position="351"/>
        <end position="373"/>
    </location>
</feature>
<gene>
    <name evidence="2" type="ORF">NONO_c75820</name>
</gene>
<organism evidence="2 3">
    <name type="scientific">Nocardia nova SH22a</name>
    <dbReference type="NCBI Taxonomy" id="1415166"/>
    <lineage>
        <taxon>Bacteria</taxon>
        <taxon>Bacillati</taxon>
        <taxon>Actinomycetota</taxon>
        <taxon>Actinomycetes</taxon>
        <taxon>Mycobacteriales</taxon>
        <taxon>Nocardiaceae</taxon>
        <taxon>Nocardia</taxon>
    </lineage>
</organism>
<dbReference type="Proteomes" id="UP000019150">
    <property type="component" value="Chromosome"/>
</dbReference>